<dbReference type="KEGG" id="anr:Ana3638_06615"/>
<accession>A0A6P1TK48</accession>
<gene>
    <name evidence="7" type="ORF">Ana3638_06615</name>
</gene>
<dbReference type="GO" id="GO:0016020">
    <property type="term" value="C:membrane"/>
    <property type="evidence" value="ECO:0007669"/>
    <property type="project" value="UniProtKB-SubCell"/>
</dbReference>
<evidence type="ECO:0000256" key="2">
    <source>
        <dbReference type="ARBA" id="ARBA00022692"/>
    </source>
</evidence>
<reference evidence="7 8" key="1">
    <citation type="submission" date="2020-01" db="EMBL/GenBank/DDBJ databases">
        <title>Genome analysis of Anaerocolumna sp. CBA3638.</title>
        <authorList>
            <person name="Kim J."/>
            <person name="Roh S.W."/>
        </authorList>
    </citation>
    <scope>NUCLEOTIDE SEQUENCE [LARGE SCALE GENOMIC DNA]</scope>
    <source>
        <strain evidence="7 8">CBA3638</strain>
    </source>
</reference>
<sequence length="407" mass="44474">MFGAKQIIKKEMTRVFTDKKLIISLFILPAVLIIGIYYFLGQMQTAMMNDINKHVSTIYIQNVPEDFKDIITSSKLEATIKYLKPGADLTKVKEGILNGNTDLLVVFEEDFLNKVNAYKKSNTIPEVKTYYNTSEDYSNAARENFVNVVLTAYEQKLLKERFGNVNQLTVFHTDVDPSTSVIVDEKKATGKIFGTLLPYLITFMLFQGAMSLGIDAITGEKERGTMASMLLTPLKRREIVVGKLISISILASLSAAVYAVSMIAAMPVMLKNLGEDSMEGLSLKFSAIQAAELLAILIVMVYLYVSVVALAAVLAKTAKEAAAYVTPILIVVIVAGMATMFSGNEEKALSSFAIPVYGSAISIQNILVGELTLPQFGATIGGTLLLAVFLTVLITRAFNSEKVMFNA</sequence>
<keyword evidence="2 5" id="KW-0812">Transmembrane</keyword>
<feature type="transmembrane region" description="Helical" evidence="5">
    <location>
        <begin position="321"/>
        <end position="341"/>
    </location>
</feature>
<keyword evidence="3 5" id="KW-1133">Transmembrane helix</keyword>
<dbReference type="AlphaFoldDB" id="A0A6P1TK48"/>
<dbReference type="GO" id="GO:0140359">
    <property type="term" value="F:ABC-type transporter activity"/>
    <property type="evidence" value="ECO:0007669"/>
    <property type="project" value="InterPro"/>
</dbReference>
<evidence type="ECO:0000259" key="6">
    <source>
        <dbReference type="Pfam" id="PF12698"/>
    </source>
</evidence>
<evidence type="ECO:0000313" key="7">
    <source>
        <dbReference type="EMBL" id="QHQ60482.1"/>
    </source>
</evidence>
<proteinExistence type="predicted"/>
<comment type="subcellular location">
    <subcellularLocation>
        <location evidence="1">Membrane</location>
        <topology evidence="1">Multi-pass membrane protein</topology>
    </subcellularLocation>
</comment>
<feature type="transmembrane region" description="Helical" evidence="5">
    <location>
        <begin position="290"/>
        <end position="314"/>
    </location>
</feature>
<feature type="transmembrane region" description="Helical" evidence="5">
    <location>
        <begin position="21"/>
        <end position="40"/>
    </location>
</feature>
<protein>
    <submittedName>
        <fullName evidence="7">ABC transporter permease</fullName>
    </submittedName>
</protein>
<feature type="domain" description="ABC-2 type transporter transmembrane" evidence="6">
    <location>
        <begin position="19"/>
        <end position="394"/>
    </location>
</feature>
<dbReference type="Proteomes" id="UP000464314">
    <property type="component" value="Chromosome"/>
</dbReference>
<organism evidence="7 8">
    <name type="scientific">Anaerocolumna sedimenticola</name>
    <dbReference type="NCBI Taxonomy" id="2696063"/>
    <lineage>
        <taxon>Bacteria</taxon>
        <taxon>Bacillati</taxon>
        <taxon>Bacillota</taxon>
        <taxon>Clostridia</taxon>
        <taxon>Lachnospirales</taxon>
        <taxon>Lachnospiraceae</taxon>
        <taxon>Anaerocolumna</taxon>
    </lineage>
</organism>
<dbReference type="PANTHER" id="PTHR43471">
    <property type="entry name" value="ABC TRANSPORTER PERMEASE"/>
    <property type="match status" value="1"/>
</dbReference>
<feature type="transmembrane region" description="Helical" evidence="5">
    <location>
        <begin position="376"/>
        <end position="398"/>
    </location>
</feature>
<evidence type="ECO:0000256" key="5">
    <source>
        <dbReference type="SAM" id="Phobius"/>
    </source>
</evidence>
<evidence type="ECO:0000256" key="1">
    <source>
        <dbReference type="ARBA" id="ARBA00004141"/>
    </source>
</evidence>
<evidence type="ECO:0000256" key="4">
    <source>
        <dbReference type="ARBA" id="ARBA00023136"/>
    </source>
</evidence>
<name>A0A6P1TK48_9FIRM</name>
<evidence type="ECO:0000256" key="3">
    <source>
        <dbReference type="ARBA" id="ARBA00022989"/>
    </source>
</evidence>
<dbReference type="EMBL" id="CP048000">
    <property type="protein sequence ID" value="QHQ60482.1"/>
    <property type="molecule type" value="Genomic_DNA"/>
</dbReference>
<dbReference type="InterPro" id="IPR013525">
    <property type="entry name" value="ABC2_TM"/>
</dbReference>
<keyword evidence="8" id="KW-1185">Reference proteome</keyword>
<evidence type="ECO:0000313" key="8">
    <source>
        <dbReference type="Proteomes" id="UP000464314"/>
    </source>
</evidence>
<keyword evidence="4 5" id="KW-0472">Membrane</keyword>
<feature type="transmembrane region" description="Helical" evidence="5">
    <location>
        <begin position="196"/>
        <end position="218"/>
    </location>
</feature>
<dbReference type="Pfam" id="PF12698">
    <property type="entry name" value="ABC2_membrane_3"/>
    <property type="match status" value="1"/>
</dbReference>
<dbReference type="RefSeq" id="WP_161837318.1">
    <property type="nucleotide sequence ID" value="NZ_CP048000.1"/>
</dbReference>
<feature type="transmembrane region" description="Helical" evidence="5">
    <location>
        <begin position="239"/>
        <end position="270"/>
    </location>
</feature>
<dbReference type="PANTHER" id="PTHR43471:SF3">
    <property type="entry name" value="ABC TRANSPORTER PERMEASE PROTEIN NATB"/>
    <property type="match status" value="1"/>
</dbReference>